<dbReference type="AlphaFoldDB" id="A0AAD4W383"/>
<dbReference type="PANTHER" id="PTHR24559:SF436">
    <property type="entry name" value="RNA-DIRECTED DNA POLYMERASE HOMOLOG"/>
    <property type="match status" value="1"/>
</dbReference>
<dbReference type="Gene3D" id="3.10.10.10">
    <property type="entry name" value="HIV Type 1 Reverse Transcriptase, subunit A, domain 1"/>
    <property type="match status" value="1"/>
</dbReference>
<evidence type="ECO:0000313" key="2">
    <source>
        <dbReference type="Proteomes" id="UP001054821"/>
    </source>
</evidence>
<dbReference type="InterPro" id="IPR053134">
    <property type="entry name" value="RNA-dir_DNA_polymerase"/>
</dbReference>
<gene>
    <name evidence="1" type="ORF">L3X38_026152</name>
</gene>
<dbReference type="InterPro" id="IPR043502">
    <property type="entry name" value="DNA/RNA_pol_sf"/>
</dbReference>
<name>A0AAD4W383_PRUDU</name>
<protein>
    <submittedName>
        <fullName evidence="1">Uncharacterized protein</fullName>
    </submittedName>
</protein>
<accession>A0AAD4W383</accession>
<dbReference type="Proteomes" id="UP001054821">
    <property type="component" value="Chromosome 4"/>
</dbReference>
<sequence length="154" mass="17459">MPKELTNTLPLRRKVDHAIELEPSAKPSVQESYWMTPLELEDLRKQLKQLLDVGYIQLSKAPYGALVIFQNKKDETLSTRPFWELTGFGVVGTPKLSELGARAILGWVTHLEVAHELPETKPCGQRGGPKADNIVLRRSRSRDVTIWYQSHCVV</sequence>
<evidence type="ECO:0000313" key="1">
    <source>
        <dbReference type="EMBL" id="KAI5336018.1"/>
    </source>
</evidence>
<comment type="caution">
    <text evidence="1">The sequence shown here is derived from an EMBL/GenBank/DDBJ whole genome shotgun (WGS) entry which is preliminary data.</text>
</comment>
<dbReference type="EMBL" id="JAJFAZ020000004">
    <property type="protein sequence ID" value="KAI5336018.1"/>
    <property type="molecule type" value="Genomic_DNA"/>
</dbReference>
<keyword evidence="2" id="KW-1185">Reference proteome</keyword>
<organism evidence="1 2">
    <name type="scientific">Prunus dulcis</name>
    <name type="common">Almond</name>
    <name type="synonym">Amygdalus dulcis</name>
    <dbReference type="NCBI Taxonomy" id="3755"/>
    <lineage>
        <taxon>Eukaryota</taxon>
        <taxon>Viridiplantae</taxon>
        <taxon>Streptophyta</taxon>
        <taxon>Embryophyta</taxon>
        <taxon>Tracheophyta</taxon>
        <taxon>Spermatophyta</taxon>
        <taxon>Magnoliopsida</taxon>
        <taxon>eudicotyledons</taxon>
        <taxon>Gunneridae</taxon>
        <taxon>Pentapetalae</taxon>
        <taxon>rosids</taxon>
        <taxon>fabids</taxon>
        <taxon>Rosales</taxon>
        <taxon>Rosaceae</taxon>
        <taxon>Amygdaloideae</taxon>
        <taxon>Amygdaleae</taxon>
        <taxon>Prunus</taxon>
    </lineage>
</organism>
<proteinExistence type="predicted"/>
<dbReference type="SUPFAM" id="SSF56672">
    <property type="entry name" value="DNA/RNA polymerases"/>
    <property type="match status" value="1"/>
</dbReference>
<dbReference type="PANTHER" id="PTHR24559">
    <property type="entry name" value="TRANSPOSON TY3-I GAG-POL POLYPROTEIN"/>
    <property type="match status" value="1"/>
</dbReference>
<reference evidence="1 2" key="1">
    <citation type="journal article" date="2022" name="G3 (Bethesda)">
        <title>Whole-genome sequence and methylome profiling of the almond [Prunus dulcis (Mill.) D.A. Webb] cultivar 'Nonpareil'.</title>
        <authorList>
            <person name="D'Amico-Willman K.M."/>
            <person name="Ouma W.Z."/>
            <person name="Meulia T."/>
            <person name="Sideli G.M."/>
            <person name="Gradziel T.M."/>
            <person name="Fresnedo-Ramirez J."/>
        </authorList>
    </citation>
    <scope>NUCLEOTIDE SEQUENCE [LARGE SCALE GENOMIC DNA]</scope>
    <source>
        <strain evidence="1">Clone GOH B32 T37-40</strain>
    </source>
</reference>